<dbReference type="RefSeq" id="WP_046367335.1">
    <property type="nucleotide sequence ID" value="NZ_BBWV01000001.1"/>
</dbReference>
<evidence type="ECO:0000313" key="2">
    <source>
        <dbReference type="EMBL" id="GAO41476.1"/>
    </source>
</evidence>
<keyword evidence="1" id="KW-1133">Transmembrane helix</keyword>
<keyword evidence="3" id="KW-1185">Reference proteome</keyword>
<proteinExistence type="predicted"/>
<keyword evidence="1" id="KW-0472">Membrane</keyword>
<keyword evidence="1" id="KW-0812">Transmembrane</keyword>
<evidence type="ECO:0000313" key="3">
    <source>
        <dbReference type="Proteomes" id="UP000033121"/>
    </source>
</evidence>
<comment type="caution">
    <text evidence="2">The sequence shown here is derived from an EMBL/GenBank/DDBJ whole genome shotgun (WGS) entry which is preliminary data.</text>
</comment>
<gene>
    <name evidence="2" type="ORF">FPE01S_01_04890</name>
</gene>
<sequence>MGLKQLLFAQGKKPSLKRHLLFWMVITTYYYCQSISPNCTKGLPSAEVFRYAGVSVLCFLPACVIGVFVFLRWLKPLLTQKKYLLFGSGCLSTAIMLQLLNYFTAVEFFRMSCHCDTGTIIFERKFAMAFINTQLAIFLGVLALALHLLVKQHQVQINNLALATATTAKKTDLAKAALYPAYLMDSLESIQKALLRKEEEAGIAILTLSEKLSNRLYGSGVLMPEEHEGTNLIELEKRLDHDFA</sequence>
<feature type="transmembrane region" description="Helical" evidence="1">
    <location>
        <begin position="83"/>
        <end position="106"/>
    </location>
</feature>
<organism evidence="2 3">
    <name type="scientific">Flavihumibacter petaseus NBRC 106054</name>
    <dbReference type="NCBI Taxonomy" id="1220578"/>
    <lineage>
        <taxon>Bacteria</taxon>
        <taxon>Pseudomonadati</taxon>
        <taxon>Bacteroidota</taxon>
        <taxon>Chitinophagia</taxon>
        <taxon>Chitinophagales</taxon>
        <taxon>Chitinophagaceae</taxon>
        <taxon>Flavihumibacter</taxon>
    </lineage>
</organism>
<dbReference type="STRING" id="1220578.FPE01S_01_04890"/>
<protein>
    <recommendedName>
        <fullName evidence="4">Two-component histidine kinase</fullName>
    </recommendedName>
</protein>
<dbReference type="AlphaFoldDB" id="A0A0E9MVN7"/>
<accession>A0A0E9MVN7</accession>
<dbReference type="Proteomes" id="UP000033121">
    <property type="component" value="Unassembled WGS sequence"/>
</dbReference>
<dbReference type="EMBL" id="BBWV01000001">
    <property type="protein sequence ID" value="GAO41476.1"/>
    <property type="molecule type" value="Genomic_DNA"/>
</dbReference>
<feature type="transmembrane region" description="Helical" evidence="1">
    <location>
        <begin position="48"/>
        <end position="71"/>
    </location>
</feature>
<dbReference type="OrthoDB" id="9792992at2"/>
<reference evidence="2 3" key="1">
    <citation type="submission" date="2015-04" db="EMBL/GenBank/DDBJ databases">
        <title>Whole genome shotgun sequence of Flavihumibacter petaseus NBRC 106054.</title>
        <authorList>
            <person name="Miyazawa S."/>
            <person name="Hosoyama A."/>
            <person name="Hashimoto M."/>
            <person name="Noguchi M."/>
            <person name="Tsuchikane K."/>
            <person name="Ohji S."/>
            <person name="Yamazoe A."/>
            <person name="Ichikawa N."/>
            <person name="Kimura A."/>
            <person name="Fujita N."/>
        </authorList>
    </citation>
    <scope>NUCLEOTIDE SEQUENCE [LARGE SCALE GENOMIC DNA]</scope>
    <source>
        <strain evidence="2 3">NBRC 106054</strain>
    </source>
</reference>
<evidence type="ECO:0008006" key="4">
    <source>
        <dbReference type="Google" id="ProtNLM"/>
    </source>
</evidence>
<evidence type="ECO:0000256" key="1">
    <source>
        <dbReference type="SAM" id="Phobius"/>
    </source>
</evidence>
<feature type="transmembrane region" description="Helical" evidence="1">
    <location>
        <begin position="126"/>
        <end position="150"/>
    </location>
</feature>
<name>A0A0E9MVN7_9BACT</name>
<feature type="transmembrane region" description="Helical" evidence="1">
    <location>
        <begin position="20"/>
        <end position="36"/>
    </location>
</feature>